<organism evidence="3 4">
    <name type="scientific">Galerina marginata (strain CBS 339.88)</name>
    <dbReference type="NCBI Taxonomy" id="685588"/>
    <lineage>
        <taxon>Eukaryota</taxon>
        <taxon>Fungi</taxon>
        <taxon>Dikarya</taxon>
        <taxon>Basidiomycota</taxon>
        <taxon>Agaricomycotina</taxon>
        <taxon>Agaricomycetes</taxon>
        <taxon>Agaricomycetidae</taxon>
        <taxon>Agaricales</taxon>
        <taxon>Agaricineae</taxon>
        <taxon>Strophariaceae</taxon>
        <taxon>Galerina</taxon>
    </lineage>
</organism>
<dbReference type="STRING" id="685588.A0A067SM81"/>
<dbReference type="OrthoDB" id="2738831at2759"/>
<evidence type="ECO:0000256" key="1">
    <source>
        <dbReference type="SAM" id="Phobius"/>
    </source>
</evidence>
<dbReference type="InterPro" id="IPR045339">
    <property type="entry name" value="DUF6534"/>
</dbReference>
<protein>
    <recommendedName>
        <fullName evidence="2">DUF6534 domain-containing protein</fullName>
    </recommendedName>
</protein>
<keyword evidence="1" id="KW-0812">Transmembrane</keyword>
<gene>
    <name evidence="3" type="ORF">GALMADRAFT_143338</name>
</gene>
<dbReference type="Proteomes" id="UP000027222">
    <property type="component" value="Unassembled WGS sequence"/>
</dbReference>
<reference evidence="4" key="1">
    <citation type="journal article" date="2014" name="Proc. Natl. Acad. Sci. U.S.A.">
        <title>Extensive sampling of basidiomycete genomes demonstrates inadequacy of the white-rot/brown-rot paradigm for wood decay fungi.</title>
        <authorList>
            <person name="Riley R."/>
            <person name="Salamov A.A."/>
            <person name="Brown D.W."/>
            <person name="Nagy L.G."/>
            <person name="Floudas D."/>
            <person name="Held B.W."/>
            <person name="Levasseur A."/>
            <person name="Lombard V."/>
            <person name="Morin E."/>
            <person name="Otillar R."/>
            <person name="Lindquist E.A."/>
            <person name="Sun H."/>
            <person name="LaButti K.M."/>
            <person name="Schmutz J."/>
            <person name="Jabbour D."/>
            <person name="Luo H."/>
            <person name="Baker S.E."/>
            <person name="Pisabarro A.G."/>
            <person name="Walton J.D."/>
            <person name="Blanchette R.A."/>
            <person name="Henrissat B."/>
            <person name="Martin F."/>
            <person name="Cullen D."/>
            <person name="Hibbett D.S."/>
            <person name="Grigoriev I.V."/>
        </authorList>
    </citation>
    <scope>NUCLEOTIDE SEQUENCE [LARGE SCALE GENOMIC DNA]</scope>
    <source>
        <strain evidence="4">CBS 339.88</strain>
    </source>
</reference>
<keyword evidence="1" id="KW-0472">Membrane</keyword>
<dbReference type="HOGENOM" id="CLU_105979_0_0_1"/>
<keyword evidence="1" id="KW-1133">Transmembrane helix</keyword>
<dbReference type="EMBL" id="KL142390">
    <property type="protein sequence ID" value="KDR71986.1"/>
    <property type="molecule type" value="Genomic_DNA"/>
</dbReference>
<dbReference type="Pfam" id="PF20152">
    <property type="entry name" value="DUF6534"/>
    <property type="match status" value="1"/>
</dbReference>
<evidence type="ECO:0000313" key="4">
    <source>
        <dbReference type="Proteomes" id="UP000027222"/>
    </source>
</evidence>
<evidence type="ECO:0000313" key="3">
    <source>
        <dbReference type="EMBL" id="KDR71986.1"/>
    </source>
</evidence>
<dbReference type="AlphaFoldDB" id="A0A067SM81"/>
<evidence type="ECO:0000259" key="2">
    <source>
        <dbReference type="Pfam" id="PF20152"/>
    </source>
</evidence>
<dbReference type="PANTHER" id="PTHR40465:SF1">
    <property type="entry name" value="DUF6534 DOMAIN-CONTAINING PROTEIN"/>
    <property type="match status" value="1"/>
</dbReference>
<feature type="domain" description="DUF6534" evidence="2">
    <location>
        <begin position="67"/>
        <end position="154"/>
    </location>
</feature>
<feature type="transmembrane region" description="Helical" evidence="1">
    <location>
        <begin position="60"/>
        <end position="82"/>
    </location>
</feature>
<dbReference type="PANTHER" id="PTHR40465">
    <property type="entry name" value="CHROMOSOME 1, WHOLE GENOME SHOTGUN SEQUENCE"/>
    <property type="match status" value="1"/>
</dbReference>
<accession>A0A067SM81</accession>
<name>A0A067SM81_GALM3</name>
<feature type="transmembrane region" description="Helical" evidence="1">
    <location>
        <begin position="129"/>
        <end position="149"/>
    </location>
</feature>
<feature type="transmembrane region" description="Helical" evidence="1">
    <location>
        <begin position="103"/>
        <end position="123"/>
    </location>
</feature>
<keyword evidence="4" id="KW-1185">Reference proteome</keyword>
<proteinExistence type="predicted"/>
<sequence>METLTTKLEPSVSRKNVPLVALLAALSFGDFATAVAVTVKCFQIKSFAAFFSDGRLPQIVDASLSLAVVTDIITAASLSFYLHTRRSGIKGTDTLINKLMAYAINNGILTSFFDIIVVTFVTVEPNNLIFLAIYQIIGNLYTNSMIATLNSRRSLSQIDPFPVGGLGHIKISFKTADLSTAGPIERPELSVDTV</sequence>